<keyword evidence="1" id="KW-0472">Membrane</keyword>
<keyword evidence="1" id="KW-1133">Transmembrane helix</keyword>
<evidence type="ECO:0000313" key="2">
    <source>
        <dbReference type="EMBL" id="CCH61805.1"/>
    </source>
</evidence>
<accession>I2H603</accession>
<dbReference type="InParanoid" id="I2H603"/>
<dbReference type="KEGG" id="tbl:TBLA_0F02660"/>
<name>I2H603_HENB6</name>
<dbReference type="EMBL" id="HE806321">
    <property type="protein sequence ID" value="CCH61805.1"/>
    <property type="molecule type" value="Genomic_DNA"/>
</dbReference>
<evidence type="ECO:0000313" key="3">
    <source>
        <dbReference type="Proteomes" id="UP000002866"/>
    </source>
</evidence>
<feature type="transmembrane region" description="Helical" evidence="1">
    <location>
        <begin position="20"/>
        <end position="41"/>
    </location>
</feature>
<sequence>MNFSLDNPFIAWVYKIIQKPSTVLMGCFTGIIVTTSLYMIIKPVQSSFIDEAEIERLKKKGTPLK</sequence>
<reference evidence="2 3" key="1">
    <citation type="journal article" date="2011" name="Proc. Natl. Acad. Sci. U.S.A.">
        <title>Evolutionary erosion of yeast sex chromosomes by mating-type switching accidents.</title>
        <authorList>
            <person name="Gordon J.L."/>
            <person name="Armisen D."/>
            <person name="Proux-Wera E."/>
            <person name="Oheigeartaigh S.S."/>
            <person name="Byrne K.P."/>
            <person name="Wolfe K.H."/>
        </authorList>
    </citation>
    <scope>NUCLEOTIDE SEQUENCE [LARGE SCALE GENOMIC DNA]</scope>
    <source>
        <strain evidence="3">ATCC 34711 / CBS 6284 / DSM 70876 / NBRC 10599 / NRRL Y-10934 / UCD 77-7</strain>
    </source>
</reference>
<keyword evidence="3" id="KW-1185">Reference proteome</keyword>
<dbReference type="RefSeq" id="XP_004181324.1">
    <property type="nucleotide sequence ID" value="XM_004181276.1"/>
</dbReference>
<dbReference type="GeneID" id="14496914"/>
<organism evidence="2 3">
    <name type="scientific">Henningerozyma blattae (strain ATCC 34711 / CBS 6284 / DSM 70876 / NBRC 10599 / NRRL Y-10934 / UCD 77-7)</name>
    <name type="common">Yeast</name>
    <name type="synonym">Tetrapisispora blattae</name>
    <dbReference type="NCBI Taxonomy" id="1071380"/>
    <lineage>
        <taxon>Eukaryota</taxon>
        <taxon>Fungi</taxon>
        <taxon>Dikarya</taxon>
        <taxon>Ascomycota</taxon>
        <taxon>Saccharomycotina</taxon>
        <taxon>Saccharomycetes</taxon>
        <taxon>Saccharomycetales</taxon>
        <taxon>Saccharomycetaceae</taxon>
        <taxon>Henningerozyma</taxon>
    </lineage>
</organism>
<dbReference type="Proteomes" id="UP000002866">
    <property type="component" value="Chromosome 6"/>
</dbReference>
<proteinExistence type="predicted"/>
<evidence type="ECO:0000256" key="1">
    <source>
        <dbReference type="SAM" id="Phobius"/>
    </source>
</evidence>
<dbReference type="AlphaFoldDB" id="I2H603"/>
<dbReference type="OrthoDB" id="4030176at2759"/>
<gene>
    <name evidence="2" type="primary">TBLA0F02660</name>
    <name evidence="2" type="ORF">TBLA_0F02660</name>
</gene>
<keyword evidence="1" id="KW-0812">Transmembrane</keyword>
<protein>
    <submittedName>
        <fullName evidence="2">Uncharacterized protein</fullName>
    </submittedName>
</protein>
<dbReference type="HOGENOM" id="CLU_206741_0_0_1"/>